<protein>
    <submittedName>
        <fullName evidence="2">Uncharacterized protein</fullName>
    </submittedName>
</protein>
<evidence type="ECO:0000313" key="2">
    <source>
        <dbReference type="EMBL" id="MCI48869.1"/>
    </source>
</evidence>
<dbReference type="AlphaFoldDB" id="A0A392SJP2"/>
<evidence type="ECO:0000256" key="1">
    <source>
        <dbReference type="SAM" id="MobiDB-lite"/>
    </source>
</evidence>
<accession>A0A392SJP2</accession>
<feature type="region of interest" description="Disordered" evidence="1">
    <location>
        <begin position="1"/>
        <end position="21"/>
    </location>
</feature>
<organism evidence="2 3">
    <name type="scientific">Trifolium medium</name>
    <dbReference type="NCBI Taxonomy" id="97028"/>
    <lineage>
        <taxon>Eukaryota</taxon>
        <taxon>Viridiplantae</taxon>
        <taxon>Streptophyta</taxon>
        <taxon>Embryophyta</taxon>
        <taxon>Tracheophyta</taxon>
        <taxon>Spermatophyta</taxon>
        <taxon>Magnoliopsida</taxon>
        <taxon>eudicotyledons</taxon>
        <taxon>Gunneridae</taxon>
        <taxon>Pentapetalae</taxon>
        <taxon>rosids</taxon>
        <taxon>fabids</taxon>
        <taxon>Fabales</taxon>
        <taxon>Fabaceae</taxon>
        <taxon>Papilionoideae</taxon>
        <taxon>50 kb inversion clade</taxon>
        <taxon>NPAAA clade</taxon>
        <taxon>Hologalegina</taxon>
        <taxon>IRL clade</taxon>
        <taxon>Trifolieae</taxon>
        <taxon>Trifolium</taxon>
    </lineage>
</organism>
<keyword evidence="3" id="KW-1185">Reference proteome</keyword>
<comment type="caution">
    <text evidence="2">The sequence shown here is derived from an EMBL/GenBank/DDBJ whole genome shotgun (WGS) entry which is preliminary data.</text>
</comment>
<dbReference type="Proteomes" id="UP000265520">
    <property type="component" value="Unassembled WGS sequence"/>
</dbReference>
<feature type="non-terminal residue" evidence="2">
    <location>
        <position position="74"/>
    </location>
</feature>
<name>A0A392SJP2_9FABA</name>
<evidence type="ECO:0000313" key="3">
    <source>
        <dbReference type="Proteomes" id="UP000265520"/>
    </source>
</evidence>
<proteinExistence type="predicted"/>
<dbReference type="EMBL" id="LXQA010392634">
    <property type="protein sequence ID" value="MCI48869.1"/>
    <property type="molecule type" value="Genomic_DNA"/>
</dbReference>
<reference evidence="2 3" key="1">
    <citation type="journal article" date="2018" name="Front. Plant Sci.">
        <title>Red Clover (Trifolium pratense) and Zigzag Clover (T. medium) - A Picture of Genomic Similarities and Differences.</title>
        <authorList>
            <person name="Dluhosova J."/>
            <person name="Istvanek J."/>
            <person name="Nedelnik J."/>
            <person name="Repkova J."/>
        </authorList>
    </citation>
    <scope>NUCLEOTIDE SEQUENCE [LARGE SCALE GENOMIC DNA]</scope>
    <source>
        <strain evidence="3">cv. 10/8</strain>
        <tissue evidence="2">Leaf</tissue>
    </source>
</reference>
<sequence>MDLGEDACLFEDEPESETYQSDNEVVHYDPEASNNVNMLVDKLVKEMAADMDEKEHTRLREKVDDKVKHMQPGN</sequence>
<feature type="compositionally biased region" description="Acidic residues" evidence="1">
    <location>
        <begin position="1"/>
        <end position="16"/>
    </location>
</feature>